<keyword evidence="3" id="KW-1185">Reference proteome</keyword>
<dbReference type="PANTHER" id="PTHR33055:SF13">
    <property type="entry name" value="TRANSPOSASE"/>
    <property type="match status" value="1"/>
</dbReference>
<proteinExistence type="predicted"/>
<reference evidence="2 3" key="1">
    <citation type="submission" date="2022-09" db="EMBL/GenBank/DDBJ databases">
        <authorList>
            <person name="Giprobiosintez L."/>
        </authorList>
    </citation>
    <scope>NUCLEOTIDE SEQUENCE [LARGE SCALE GENOMIC DNA]</scope>
    <source>
        <strain evidence="3">VKPM-B-12549 (GBS-15)</strain>
    </source>
</reference>
<dbReference type="InterPro" id="IPR047650">
    <property type="entry name" value="Transpos_IS110"/>
</dbReference>
<dbReference type="EMBL" id="CP104311">
    <property type="protein sequence ID" value="WWF02452.1"/>
    <property type="molecule type" value="Genomic_DNA"/>
</dbReference>
<accession>A0ABZ2F5E6</accession>
<dbReference type="PANTHER" id="PTHR33055">
    <property type="entry name" value="TRANSPOSASE FOR INSERTION SEQUENCE ELEMENT IS1111A"/>
    <property type="match status" value="1"/>
</dbReference>
<gene>
    <name evidence="2" type="ORF">N4J17_02205</name>
</gene>
<sequence>MKPLYRCVAGLDVHRMLYVLTVWMEQADGSLSKQQRQFTGFKRDVREWVAWLQSLGVERVIMESTGIYWKSIYAALEAAGIPAQGVNARHVKTVPGRKTDIADSQWLAQLGRFGLVRPSFIPPKDLRELRPVSRYRQKLSQMQASEKNRLHKLLDDAGIKLGAVVADIDGVSARAMIEGLIAGQPVEQLAKLAQVGRRRASRVEPGSLSEPIIPTNSPFSGRTLLAPLIGG</sequence>
<dbReference type="Pfam" id="PF01548">
    <property type="entry name" value="DEDD_Tnp_IS110"/>
    <property type="match status" value="1"/>
</dbReference>
<name>A0ABZ2F5E6_METCP</name>
<protein>
    <submittedName>
        <fullName evidence="2">Transposase</fullName>
    </submittedName>
</protein>
<evidence type="ECO:0000313" key="3">
    <source>
        <dbReference type="Proteomes" id="UP001359308"/>
    </source>
</evidence>
<dbReference type="InterPro" id="IPR002525">
    <property type="entry name" value="Transp_IS110-like_N"/>
</dbReference>
<evidence type="ECO:0000313" key="2">
    <source>
        <dbReference type="EMBL" id="WWF02452.1"/>
    </source>
</evidence>
<feature type="domain" description="Transposase IS110-like N-terminal" evidence="1">
    <location>
        <begin position="10"/>
        <end position="156"/>
    </location>
</feature>
<dbReference type="RefSeq" id="WP_198322271.1">
    <property type="nucleotide sequence ID" value="NZ_CP104311.1"/>
</dbReference>
<organism evidence="2 3">
    <name type="scientific">Methylococcus capsulatus</name>
    <dbReference type="NCBI Taxonomy" id="414"/>
    <lineage>
        <taxon>Bacteria</taxon>
        <taxon>Pseudomonadati</taxon>
        <taxon>Pseudomonadota</taxon>
        <taxon>Gammaproteobacteria</taxon>
        <taxon>Methylococcales</taxon>
        <taxon>Methylococcaceae</taxon>
        <taxon>Methylococcus</taxon>
    </lineage>
</organism>
<evidence type="ECO:0000259" key="1">
    <source>
        <dbReference type="Pfam" id="PF01548"/>
    </source>
</evidence>
<dbReference type="Proteomes" id="UP001359308">
    <property type="component" value="Chromosome"/>
</dbReference>